<dbReference type="SMART" id="SM00184">
    <property type="entry name" value="RING"/>
    <property type="match status" value="1"/>
</dbReference>
<name>A0A6P6E6E0_OCTDE</name>
<dbReference type="PANTHER" id="PTHR22791">
    <property type="entry name" value="RING-TYPE DOMAIN-CONTAINING PROTEIN"/>
    <property type="match status" value="1"/>
</dbReference>
<evidence type="ECO:0000256" key="4">
    <source>
        <dbReference type="ARBA" id="ARBA00022771"/>
    </source>
</evidence>
<evidence type="ECO:0000256" key="1">
    <source>
        <dbReference type="ARBA" id="ARBA00000900"/>
    </source>
</evidence>
<dbReference type="InterPro" id="IPR001841">
    <property type="entry name" value="Znf_RING"/>
</dbReference>
<protein>
    <recommendedName>
        <fullName evidence="2">RING-type E3 ubiquitin transferase</fullName>
        <ecNumber evidence="2">2.3.2.27</ecNumber>
    </recommendedName>
</protein>
<dbReference type="InterPro" id="IPR011042">
    <property type="entry name" value="6-blade_b-propeller_TolB-like"/>
</dbReference>
<dbReference type="PROSITE" id="PS00518">
    <property type="entry name" value="ZF_RING_1"/>
    <property type="match status" value="1"/>
</dbReference>
<dbReference type="SUPFAM" id="SSF101898">
    <property type="entry name" value="NHL repeat"/>
    <property type="match status" value="1"/>
</dbReference>
<evidence type="ECO:0000256" key="2">
    <source>
        <dbReference type="ARBA" id="ARBA00012483"/>
    </source>
</evidence>
<keyword evidence="4 6" id="KW-0863">Zinc-finger</keyword>
<evidence type="ECO:0000256" key="3">
    <source>
        <dbReference type="ARBA" id="ARBA00022723"/>
    </source>
</evidence>
<evidence type="ECO:0000313" key="9">
    <source>
        <dbReference type="RefSeq" id="XP_023567821.1"/>
    </source>
</evidence>
<reference evidence="9" key="1">
    <citation type="submission" date="2025-08" db="UniProtKB">
        <authorList>
            <consortium name="RefSeq"/>
        </authorList>
    </citation>
    <scope>IDENTIFICATION</scope>
</reference>
<dbReference type="GO" id="GO:0061630">
    <property type="term" value="F:ubiquitin protein ligase activity"/>
    <property type="evidence" value="ECO:0007669"/>
    <property type="project" value="UniProtKB-EC"/>
</dbReference>
<dbReference type="GO" id="GO:0016567">
    <property type="term" value="P:protein ubiquitination"/>
    <property type="evidence" value="ECO:0007669"/>
    <property type="project" value="TreeGrafter"/>
</dbReference>
<gene>
    <name evidence="9" type="primary">Nhlrc1</name>
</gene>
<dbReference type="SUPFAM" id="SSF57850">
    <property type="entry name" value="RING/U-box"/>
    <property type="match status" value="1"/>
</dbReference>
<feature type="domain" description="RING-type" evidence="7">
    <location>
        <begin position="14"/>
        <end position="59"/>
    </location>
</feature>
<dbReference type="InterPro" id="IPR017907">
    <property type="entry name" value="Znf_RING_CS"/>
</dbReference>
<dbReference type="PANTHER" id="PTHR22791:SF6">
    <property type="entry name" value="RING-TYPE DOMAIN-CONTAINING PROTEIN"/>
    <property type="match status" value="1"/>
</dbReference>
<keyword evidence="3" id="KW-0479">Metal-binding</keyword>
<dbReference type="CTD" id="378884"/>
<dbReference type="GO" id="GO:0008270">
    <property type="term" value="F:zinc ion binding"/>
    <property type="evidence" value="ECO:0007669"/>
    <property type="project" value="UniProtKB-KW"/>
</dbReference>
<dbReference type="InterPro" id="IPR051435">
    <property type="entry name" value="RING_finger_E3_ubiq-ligases"/>
</dbReference>
<keyword evidence="5" id="KW-0862">Zinc</keyword>
<dbReference type="Proteomes" id="UP000515203">
    <property type="component" value="Unplaced"/>
</dbReference>
<dbReference type="Gene3D" id="3.30.40.10">
    <property type="entry name" value="Zinc/RING finger domain, C3HC4 (zinc finger)"/>
    <property type="match status" value="1"/>
</dbReference>
<organism evidence="8 9">
    <name type="scientific">Octodon degus</name>
    <name type="common">Degu</name>
    <name type="synonym">Sciurus degus</name>
    <dbReference type="NCBI Taxonomy" id="10160"/>
    <lineage>
        <taxon>Eukaryota</taxon>
        <taxon>Metazoa</taxon>
        <taxon>Chordata</taxon>
        <taxon>Craniata</taxon>
        <taxon>Vertebrata</taxon>
        <taxon>Euteleostomi</taxon>
        <taxon>Mammalia</taxon>
        <taxon>Eutheria</taxon>
        <taxon>Euarchontoglires</taxon>
        <taxon>Glires</taxon>
        <taxon>Rodentia</taxon>
        <taxon>Hystricomorpha</taxon>
        <taxon>Octodontidae</taxon>
        <taxon>Octodon</taxon>
    </lineage>
</organism>
<sequence>MAEAPPELGSLLECEVCCEQFDSGQRRPLHLPCGHVLCLDCVTRLADARSSALACPFCRRGVAVSPGGAVAVLEQPSSPGPGPRSTRVKVFSPSMQLVGQVDTFGLSLLFPARITASAVAFDPQGNVVVADTSGPAVLCLGKPEELPVPVPKPVVTQGLAHPVALAFTKENLLLVLDAASHSVKVYKVDGK</sequence>
<keyword evidence="8" id="KW-1185">Reference proteome</keyword>
<evidence type="ECO:0000259" key="7">
    <source>
        <dbReference type="PROSITE" id="PS50089"/>
    </source>
</evidence>
<evidence type="ECO:0000256" key="6">
    <source>
        <dbReference type="PROSITE-ProRule" id="PRU00175"/>
    </source>
</evidence>
<dbReference type="EC" id="2.3.2.27" evidence="2"/>
<dbReference type="Gene3D" id="2.120.10.30">
    <property type="entry name" value="TolB, C-terminal domain"/>
    <property type="match status" value="1"/>
</dbReference>
<accession>A0A6P6E6E0</accession>
<proteinExistence type="predicted"/>
<dbReference type="AlphaFoldDB" id="A0A6P6E6E0"/>
<dbReference type="RefSeq" id="XP_023567821.1">
    <property type="nucleotide sequence ID" value="XM_023712053.1"/>
</dbReference>
<dbReference type="GeneID" id="101568112"/>
<evidence type="ECO:0000256" key="5">
    <source>
        <dbReference type="ARBA" id="ARBA00022833"/>
    </source>
</evidence>
<evidence type="ECO:0000313" key="8">
    <source>
        <dbReference type="Proteomes" id="UP000515203"/>
    </source>
</evidence>
<dbReference type="PROSITE" id="PS50089">
    <property type="entry name" value="ZF_RING_2"/>
    <property type="match status" value="1"/>
</dbReference>
<dbReference type="OrthoDB" id="6105938at2759"/>
<comment type="catalytic activity">
    <reaction evidence="1">
        <text>S-ubiquitinyl-[E2 ubiquitin-conjugating enzyme]-L-cysteine + [acceptor protein]-L-lysine = [E2 ubiquitin-conjugating enzyme]-L-cysteine + N(6)-ubiquitinyl-[acceptor protein]-L-lysine.</text>
        <dbReference type="EC" id="2.3.2.27"/>
    </reaction>
</comment>
<dbReference type="Pfam" id="PF14634">
    <property type="entry name" value="zf-RING_5"/>
    <property type="match status" value="1"/>
</dbReference>
<dbReference type="InterPro" id="IPR013083">
    <property type="entry name" value="Znf_RING/FYVE/PHD"/>
</dbReference>
<dbReference type="InParanoid" id="A0A6P6E6E0"/>